<dbReference type="KEGG" id="cbar:PATL70BA_2762"/>
<dbReference type="Pfam" id="PF02810">
    <property type="entry name" value="SEC-C"/>
    <property type="match status" value="1"/>
</dbReference>
<dbReference type="NCBIfam" id="NF004088">
    <property type="entry name" value="PRK05590.1"/>
    <property type="match status" value="1"/>
</dbReference>
<dbReference type="EMBL" id="LR130778">
    <property type="protein sequence ID" value="VDN48665.1"/>
    <property type="molecule type" value="Genomic_DNA"/>
</dbReference>
<dbReference type="AlphaFoldDB" id="A0A3P7P0D9"/>
<dbReference type="SUPFAM" id="SSF103642">
    <property type="entry name" value="Sec-C motif"/>
    <property type="match status" value="1"/>
</dbReference>
<organism evidence="1 2">
    <name type="scientific">Petrocella atlantisensis</name>
    <dbReference type="NCBI Taxonomy" id="2173034"/>
    <lineage>
        <taxon>Bacteria</taxon>
        <taxon>Bacillati</taxon>
        <taxon>Bacillota</taxon>
        <taxon>Clostridia</taxon>
        <taxon>Lachnospirales</taxon>
        <taxon>Vallitaleaceae</taxon>
        <taxon>Petrocella</taxon>
    </lineage>
</organism>
<dbReference type="PANTHER" id="PTHR33747">
    <property type="entry name" value="UPF0225 PROTEIN SCO1677"/>
    <property type="match status" value="1"/>
</dbReference>
<evidence type="ECO:0000313" key="1">
    <source>
        <dbReference type="EMBL" id="VDN48665.1"/>
    </source>
</evidence>
<proteinExistence type="predicted"/>
<keyword evidence="2" id="KW-1185">Reference proteome</keyword>
<reference evidence="1 2" key="1">
    <citation type="submission" date="2018-09" db="EMBL/GenBank/DDBJ databases">
        <authorList>
            <person name="Postec A."/>
        </authorList>
    </citation>
    <scope>NUCLEOTIDE SEQUENCE [LARGE SCALE GENOMIC DNA]</scope>
    <source>
        <strain evidence="1">70B-A</strain>
    </source>
</reference>
<protein>
    <submittedName>
        <fullName evidence="1">SEC-C domain-containing protein</fullName>
    </submittedName>
</protein>
<dbReference type="Proteomes" id="UP000279029">
    <property type="component" value="Chromosome"/>
</dbReference>
<sequence>MSLISDWKDLAYQDRNGEDYDAFWGDYLPKEQVIYEAILATPDQIIKGTVSELAKSYNMDNMTFVGFLDGINTSLKSELVLEDVKASTLIHLDVDLEKLYFNMLHAKADWLFNLPAWDTIFTLEKRKEIKKTYNQSKIIVKDKKIGRNDPCPCGSGKKYKQCCMN</sequence>
<dbReference type="PANTHER" id="PTHR33747:SF1">
    <property type="entry name" value="ADENYLATE CYCLASE-ASSOCIATED CAP C-TERMINAL DOMAIN-CONTAINING PROTEIN"/>
    <property type="match status" value="1"/>
</dbReference>
<dbReference type="Gene3D" id="3.10.450.50">
    <property type="match status" value="1"/>
</dbReference>
<name>A0A3P7P0D9_9FIRM</name>
<dbReference type="OrthoDB" id="5872at2"/>
<dbReference type="InterPro" id="IPR004027">
    <property type="entry name" value="SEC_C_motif"/>
</dbReference>
<dbReference type="RefSeq" id="WP_125137770.1">
    <property type="nucleotide sequence ID" value="NZ_LR130778.1"/>
</dbReference>
<accession>A0A3P7P0D9</accession>
<gene>
    <name evidence="1" type="ORF">PATL70BA_2762</name>
</gene>
<evidence type="ECO:0000313" key="2">
    <source>
        <dbReference type="Proteomes" id="UP000279029"/>
    </source>
</evidence>